<dbReference type="FunFam" id="3.40.390.10:FF:000002">
    <property type="entry name" value="Disintegrin and metalloproteinase domain-containing protein 22"/>
    <property type="match status" value="1"/>
</dbReference>
<dbReference type="Gene3D" id="4.10.70.10">
    <property type="entry name" value="Disintegrin domain"/>
    <property type="match status" value="1"/>
</dbReference>
<evidence type="ECO:0000259" key="14">
    <source>
        <dbReference type="PROSITE" id="PS50215"/>
    </source>
</evidence>
<feature type="chain" id="PRO_5030155129" evidence="11">
    <location>
        <begin position="21"/>
        <end position="810"/>
    </location>
</feature>
<keyword evidence="4 10" id="KW-0472">Membrane</keyword>
<sequence>MRHILLYLVWFYSSFARLEAEGEACYVGHLLPLGGHGISGLAEYEIVFPQLVGTRERRDLHYEEQWSDNLLYSIQTLTHKLLLKLQRNRDLVSSGFERFTYSKEAGFQVFNSTQLSHNCYYYGEVEGMNDSLLAISTCDGLRGVMYMAEMHYGIEPVENSTNGEHRLFQIQEPSGPSICGVGDIDTESSHSPLPVNFRLRRAKRSVLTTPSYVELGVVVDNLRYQADNSNMTAVEVETVLLINIVDSMFRYLNIRIVLISLTVFDQNNPFDVQSGTAGDVLGRFTNWKNQNTGLKRTDISHLLIGRGSYGAVIGMAFVGTVCSPSVDTSISAFSAGKTPQAHAPVVAHELGHNLGMSHDDTTCPGGYIMYSADIGAKNFSSCSATDFENLILRGGGACLKNLPNPSQVLSIPTCGNNIVETGEECDCGSPQECQNPCCQAATCKLTSGSKCGQGLCCENCQFKVAGTPCRSIADTCDLPEYCNGTYALCPVDEYIMNGFPCNNSRNYCYSGVCQNYDAQCRNLFGKDTRKAVDQCFQQANLLGDQYGNCGMAGNDYKKCATVDSLCGKLQCTGNPQPILNGKVQSLFANQDPSFPCLSVDFNQGPDVPDPGLVHQGTSCGDGLACVNYACVNATNLGYNCDVKTKCNDRGVCNNNGNCHCNYGWAPPYCDRVGYGGSIDSGPTHIDTSLRDGLLIFFLLVLPILILIIVVFIKRDALQRRFCKRWNRRRRANERRQQQQQQNNNATRSVPQSTARDKPATNFSDVFTISHNLPQRQPLPNMGPVPPPRPNLPPSRPPLPPRPPPIRNPDA</sequence>
<evidence type="ECO:0000256" key="6">
    <source>
        <dbReference type="PROSITE-ProRule" id="PRU00068"/>
    </source>
</evidence>
<dbReference type="SMART" id="SM00050">
    <property type="entry name" value="DISIN"/>
    <property type="match status" value="1"/>
</dbReference>
<dbReference type="InterPro" id="IPR006586">
    <property type="entry name" value="ADAM_Cys-rich"/>
</dbReference>
<reference evidence="15" key="1">
    <citation type="journal article" date="2010" name="Science">
        <title>The genome of the Western clawed frog Xenopus tropicalis.</title>
        <authorList>
            <person name="Hellsten U."/>
            <person name="Harland R.M."/>
            <person name="Gilchrist M.J."/>
            <person name="Hendrix D."/>
            <person name="Jurka J."/>
            <person name="Kapitonov V."/>
            <person name="Ovcharenko I."/>
            <person name="Putnam N.H."/>
            <person name="Shu S."/>
            <person name="Taher L."/>
            <person name="Blitz I.L."/>
            <person name="Blumberg B."/>
            <person name="Dichmann D.S."/>
            <person name="Dubchak I."/>
            <person name="Amaya E."/>
            <person name="Detter J.C."/>
            <person name="Fletcher R."/>
            <person name="Gerhard D.S."/>
            <person name="Goodstein D."/>
            <person name="Graves T."/>
            <person name="Grigoriev I.V."/>
            <person name="Grimwood J."/>
            <person name="Kawashima T."/>
            <person name="Lindquist E."/>
            <person name="Lucas S.M."/>
            <person name="Mead P.E."/>
            <person name="Mitros T."/>
            <person name="Ogino H."/>
            <person name="Ohta Y."/>
            <person name="Poliakov A.V."/>
            <person name="Pollet N."/>
            <person name="Robert J."/>
            <person name="Salamov A."/>
            <person name="Sater A.K."/>
            <person name="Schmutz J."/>
            <person name="Terry A."/>
            <person name="Vize P.D."/>
            <person name="Warren W.C."/>
            <person name="Wells D."/>
            <person name="Wills A."/>
            <person name="Wilson R.K."/>
            <person name="Zimmerman L.B."/>
            <person name="Zorn A.M."/>
            <person name="Grainger R."/>
            <person name="Grammer T."/>
            <person name="Khokha M.K."/>
            <person name="Richardson P.M."/>
            <person name="Rokhsar D.S."/>
        </authorList>
    </citation>
    <scope>NUCLEOTIDE SEQUENCE [LARGE SCALE GENOMIC DNA]</scope>
    <source>
        <strain evidence="15">Nigerian</strain>
    </source>
</reference>
<dbReference type="InterPro" id="IPR000742">
    <property type="entry name" value="EGF"/>
</dbReference>
<evidence type="ECO:0000256" key="1">
    <source>
        <dbReference type="ARBA" id="ARBA00004479"/>
    </source>
</evidence>
<dbReference type="AlphaFoldDB" id="A0A6I8Q0B3"/>
<dbReference type="InterPro" id="IPR002870">
    <property type="entry name" value="Peptidase_M12B_N"/>
</dbReference>
<gene>
    <name evidence="15" type="primary">XB990656</name>
</gene>
<feature type="domain" description="EGF-like" evidence="12">
    <location>
        <begin position="636"/>
        <end position="670"/>
    </location>
</feature>
<dbReference type="GO" id="GO:0004222">
    <property type="term" value="F:metalloendopeptidase activity"/>
    <property type="evidence" value="ECO:0007669"/>
    <property type="project" value="InterPro"/>
</dbReference>
<feature type="domain" description="Peptidase M12B" evidence="14">
    <location>
        <begin position="211"/>
        <end position="403"/>
    </location>
</feature>
<dbReference type="PROSITE" id="PS01186">
    <property type="entry name" value="EGF_2"/>
    <property type="match status" value="1"/>
</dbReference>
<dbReference type="PROSITE" id="PS50215">
    <property type="entry name" value="ADAM_MEPRO"/>
    <property type="match status" value="1"/>
</dbReference>
<reference evidence="15" key="2">
    <citation type="submission" date="2020-05" db="UniProtKB">
        <authorList>
            <consortium name="Ensembl"/>
        </authorList>
    </citation>
    <scope>IDENTIFICATION</scope>
</reference>
<dbReference type="FunFam" id="4.10.70.10:FF:000001">
    <property type="entry name" value="Disintegrin and metalloproteinase domain-containing protein 22"/>
    <property type="match status" value="1"/>
</dbReference>
<feature type="disulfide bond" evidence="7">
    <location>
        <begin position="660"/>
        <end position="669"/>
    </location>
</feature>
<dbReference type="PROSITE" id="PS50026">
    <property type="entry name" value="EGF_3"/>
    <property type="match status" value="1"/>
</dbReference>
<feature type="compositionally biased region" description="Pro residues" evidence="9">
    <location>
        <begin position="780"/>
        <end position="810"/>
    </location>
</feature>
<keyword evidence="7" id="KW-0245">EGF-like domain</keyword>
<evidence type="ECO:0000256" key="2">
    <source>
        <dbReference type="ARBA" id="ARBA00022692"/>
    </source>
</evidence>
<dbReference type="GeneTree" id="ENSGT00940000166847"/>
<dbReference type="InterPro" id="IPR001762">
    <property type="entry name" value="Disintegrin_dom"/>
</dbReference>
<dbReference type="PANTHER" id="PTHR11905:SF122">
    <property type="entry name" value="DISINTEGRIN AND METALLOPROTEINASE DOMAIN-CONTAINING PROTEIN 9"/>
    <property type="match status" value="1"/>
</dbReference>
<dbReference type="SUPFAM" id="SSF55486">
    <property type="entry name" value="Metalloproteases ('zincins'), catalytic domain"/>
    <property type="match status" value="1"/>
</dbReference>
<evidence type="ECO:0000256" key="3">
    <source>
        <dbReference type="ARBA" id="ARBA00022989"/>
    </source>
</evidence>
<dbReference type="InterPro" id="IPR024079">
    <property type="entry name" value="MetalloPept_cat_dom_sf"/>
</dbReference>
<comment type="subcellular location">
    <subcellularLocation>
        <location evidence="1">Membrane</location>
        <topology evidence="1">Single-pass type I membrane protein</topology>
    </subcellularLocation>
</comment>
<keyword evidence="8" id="KW-0862">Zinc</keyword>
<keyword evidence="8" id="KW-0479">Metal-binding</keyword>
<feature type="region of interest" description="Disordered" evidence="9">
    <location>
        <begin position="771"/>
        <end position="810"/>
    </location>
</feature>
<dbReference type="PANTHER" id="PTHR11905">
    <property type="entry name" value="ADAM A DISINTEGRIN AND METALLOPROTEASE DOMAIN"/>
    <property type="match status" value="1"/>
</dbReference>
<dbReference type="GO" id="GO:0006508">
    <property type="term" value="P:proteolysis"/>
    <property type="evidence" value="ECO:0007669"/>
    <property type="project" value="InterPro"/>
</dbReference>
<dbReference type="InterPro" id="IPR001590">
    <property type="entry name" value="Peptidase_M12B"/>
</dbReference>
<keyword evidence="5 7" id="KW-1015">Disulfide bond</keyword>
<dbReference type="Ensembl" id="ENSXETT00000063996">
    <property type="protein sequence ID" value="ENSXETP00000060594"/>
    <property type="gene ID" value="ENSXETG00000031289"/>
</dbReference>
<dbReference type="PRINTS" id="PR00289">
    <property type="entry name" value="DISINTEGRIN"/>
</dbReference>
<organism evidence="15">
    <name type="scientific">Xenopus tropicalis</name>
    <name type="common">Western clawed frog</name>
    <name type="synonym">Silurana tropicalis</name>
    <dbReference type="NCBI Taxonomy" id="8364"/>
    <lineage>
        <taxon>Eukaryota</taxon>
        <taxon>Metazoa</taxon>
        <taxon>Chordata</taxon>
        <taxon>Craniata</taxon>
        <taxon>Vertebrata</taxon>
        <taxon>Euteleostomi</taxon>
        <taxon>Amphibia</taxon>
        <taxon>Batrachia</taxon>
        <taxon>Anura</taxon>
        <taxon>Pipoidea</taxon>
        <taxon>Pipidae</taxon>
        <taxon>Xenopodinae</taxon>
        <taxon>Xenopus</taxon>
        <taxon>Silurana</taxon>
    </lineage>
</organism>
<dbReference type="SMART" id="SM00608">
    <property type="entry name" value="ACR"/>
    <property type="match status" value="1"/>
</dbReference>
<evidence type="ECO:0000256" key="4">
    <source>
        <dbReference type="ARBA" id="ARBA00023136"/>
    </source>
</evidence>
<evidence type="ECO:0000256" key="7">
    <source>
        <dbReference type="PROSITE-ProRule" id="PRU00076"/>
    </source>
</evidence>
<dbReference type="PROSITE" id="PS50214">
    <property type="entry name" value="DISINTEGRIN_2"/>
    <property type="match status" value="1"/>
</dbReference>
<dbReference type="InterPro" id="IPR036436">
    <property type="entry name" value="Disintegrin_dom_sf"/>
</dbReference>
<feature type="disulfide bond" evidence="6">
    <location>
        <begin position="469"/>
        <end position="489"/>
    </location>
</feature>
<dbReference type="InParanoid" id="A0A6I8Q0B3"/>
<feature type="binding site" evidence="8">
    <location>
        <position position="352"/>
    </location>
    <ligand>
        <name>Zn(2+)</name>
        <dbReference type="ChEBI" id="CHEBI:29105"/>
        <note>catalytic</note>
    </ligand>
</feature>
<evidence type="ECO:0000256" key="11">
    <source>
        <dbReference type="SAM" id="SignalP"/>
    </source>
</evidence>
<keyword evidence="3 10" id="KW-1133">Transmembrane helix</keyword>
<dbReference type="SUPFAM" id="SSF57552">
    <property type="entry name" value="Blood coagulation inhibitor (disintegrin)"/>
    <property type="match status" value="1"/>
</dbReference>
<feature type="transmembrane region" description="Helical" evidence="10">
    <location>
        <begin position="692"/>
        <end position="712"/>
    </location>
</feature>
<feature type="region of interest" description="Disordered" evidence="9">
    <location>
        <begin position="729"/>
        <end position="758"/>
    </location>
</feature>
<evidence type="ECO:0000259" key="13">
    <source>
        <dbReference type="PROSITE" id="PS50214"/>
    </source>
</evidence>
<dbReference type="Pfam" id="PF08516">
    <property type="entry name" value="ADAM_CR"/>
    <property type="match status" value="1"/>
</dbReference>
<protein>
    <submittedName>
        <fullName evidence="15">Provisional ortholog of ADAM metallopeptidase domain 9</fullName>
    </submittedName>
</protein>
<proteinExistence type="predicted"/>
<dbReference type="Pfam" id="PF01562">
    <property type="entry name" value="Pep_M12B_propep"/>
    <property type="match status" value="1"/>
</dbReference>
<name>A0A6I8Q0B3_XENTR</name>
<accession>A0A6I8Q0B3</accession>
<feature type="binding site" evidence="8">
    <location>
        <position position="348"/>
    </location>
    <ligand>
        <name>Zn(2+)</name>
        <dbReference type="ChEBI" id="CHEBI:29105"/>
        <note>catalytic</note>
    </ligand>
</feature>
<feature type="domain" description="Disintegrin" evidence="13">
    <location>
        <begin position="411"/>
        <end position="497"/>
    </location>
</feature>
<evidence type="ECO:0000259" key="12">
    <source>
        <dbReference type="PROSITE" id="PS50026"/>
    </source>
</evidence>
<evidence type="ECO:0000256" key="5">
    <source>
        <dbReference type="ARBA" id="ARBA00023157"/>
    </source>
</evidence>
<keyword evidence="11" id="KW-0732">Signal</keyword>
<feature type="signal peptide" evidence="11">
    <location>
        <begin position="1"/>
        <end position="20"/>
    </location>
</feature>
<dbReference type="GO" id="GO:0046872">
    <property type="term" value="F:metal ion binding"/>
    <property type="evidence" value="ECO:0007669"/>
    <property type="project" value="UniProtKB-KW"/>
</dbReference>
<feature type="active site" evidence="8">
    <location>
        <position position="349"/>
    </location>
</feature>
<dbReference type="InterPro" id="IPR018358">
    <property type="entry name" value="Disintegrin_CS"/>
</dbReference>
<feature type="binding site" evidence="8">
    <location>
        <position position="358"/>
    </location>
    <ligand>
        <name>Zn(2+)</name>
        <dbReference type="ChEBI" id="CHEBI:29105"/>
        <note>catalytic</note>
    </ligand>
</feature>
<dbReference type="Gene3D" id="3.40.390.10">
    <property type="entry name" value="Collagenase (Catalytic Domain)"/>
    <property type="match status" value="1"/>
</dbReference>
<dbReference type="Pfam" id="PF01421">
    <property type="entry name" value="Reprolysin"/>
    <property type="match status" value="1"/>
</dbReference>
<evidence type="ECO:0000256" key="10">
    <source>
        <dbReference type="SAM" id="Phobius"/>
    </source>
</evidence>
<evidence type="ECO:0000313" key="15">
    <source>
        <dbReference type="Ensembl" id="ENSXETP00000060594"/>
    </source>
</evidence>
<comment type="caution">
    <text evidence="7">Lacks conserved residue(s) required for the propagation of feature annotation.</text>
</comment>
<dbReference type="Bgee" id="ENSXETG00000031289">
    <property type="expression patterns" value="Expressed in neurula embryo and 3 other cell types or tissues"/>
</dbReference>
<dbReference type="CDD" id="cd04269">
    <property type="entry name" value="ZnMc_adamalysin_II_like"/>
    <property type="match status" value="1"/>
</dbReference>
<dbReference type="Pfam" id="PF00200">
    <property type="entry name" value="Disintegrin"/>
    <property type="match status" value="1"/>
</dbReference>
<dbReference type="InterPro" id="IPR034027">
    <property type="entry name" value="Reprolysin_adamalysin"/>
</dbReference>
<evidence type="ECO:0000256" key="8">
    <source>
        <dbReference type="PROSITE-ProRule" id="PRU00276"/>
    </source>
</evidence>
<dbReference type="PROSITE" id="PS00427">
    <property type="entry name" value="DISINTEGRIN_1"/>
    <property type="match status" value="1"/>
</dbReference>
<keyword evidence="2 10" id="KW-0812">Transmembrane</keyword>
<evidence type="ECO:0000256" key="9">
    <source>
        <dbReference type="SAM" id="MobiDB-lite"/>
    </source>
</evidence>
<dbReference type="GO" id="GO:0016020">
    <property type="term" value="C:membrane"/>
    <property type="evidence" value="ECO:0007669"/>
    <property type="project" value="UniProtKB-SubCell"/>
</dbReference>